<evidence type="ECO:0000256" key="3">
    <source>
        <dbReference type="ARBA" id="ARBA00022801"/>
    </source>
</evidence>
<evidence type="ECO:0000256" key="2">
    <source>
        <dbReference type="ARBA" id="ARBA00022763"/>
    </source>
</evidence>
<keyword evidence="3 5" id="KW-0378">Hydrolase</keyword>
<dbReference type="CDD" id="cd00540">
    <property type="entry name" value="AAG"/>
    <property type="match status" value="1"/>
</dbReference>
<protein>
    <recommendedName>
        <fullName evidence="5">Putative 3-methyladenine DNA glycosylase</fullName>
        <ecNumber evidence="5">3.2.2.-</ecNumber>
    </recommendedName>
</protein>
<dbReference type="EC" id="3.2.2.-" evidence="5"/>
<dbReference type="NCBIfam" id="TIGR00567">
    <property type="entry name" value="3mg"/>
    <property type="match status" value="1"/>
</dbReference>
<dbReference type="InterPro" id="IPR003180">
    <property type="entry name" value="MPG"/>
</dbReference>
<dbReference type="EMBL" id="MUYF01000003">
    <property type="protein sequence ID" value="OOL80775.1"/>
    <property type="molecule type" value="Genomic_DNA"/>
</dbReference>
<sequence>MMDTLLSLDRSTVEIAQDLLGCVLQKETHSGLVAGWIVDVEAYLGVEDLASHSYGGKRTPRLRAQYSPPGTIYIYQMRGHLLLNIVTGDTQTPQGVMIRALQPKTGLALINQRRHPITGVDQVNGPGKLTQALGITTEDYGTHITEGSLQLTQNDRRFPQKIVALPRIGIPNKGEWTDKKLRFVVGGNPYISKQSKYKVNEGTNGWSI</sequence>
<dbReference type="Proteomes" id="UP000190409">
    <property type="component" value="Unassembled WGS sequence"/>
</dbReference>
<dbReference type="InterPro" id="IPR036995">
    <property type="entry name" value="MPG_sf"/>
</dbReference>
<name>A0A1S8KMQ8_9LACT</name>
<evidence type="ECO:0000256" key="5">
    <source>
        <dbReference type="HAMAP-Rule" id="MF_00527"/>
    </source>
</evidence>
<dbReference type="AlphaFoldDB" id="A0A1S8KMQ8"/>
<dbReference type="PANTHER" id="PTHR10429:SF0">
    <property type="entry name" value="DNA-3-METHYLADENINE GLYCOSYLASE"/>
    <property type="match status" value="1"/>
</dbReference>
<dbReference type="GO" id="GO:0003905">
    <property type="term" value="F:alkylbase DNA N-glycosylase activity"/>
    <property type="evidence" value="ECO:0007669"/>
    <property type="project" value="InterPro"/>
</dbReference>
<dbReference type="Gene3D" id="3.10.300.10">
    <property type="entry name" value="Methylpurine-DNA glycosylase (MPG)"/>
    <property type="match status" value="1"/>
</dbReference>
<evidence type="ECO:0000256" key="4">
    <source>
        <dbReference type="ARBA" id="ARBA00023204"/>
    </source>
</evidence>
<dbReference type="HAMAP" id="MF_00527">
    <property type="entry name" value="3MGH"/>
    <property type="match status" value="1"/>
</dbReference>
<dbReference type="SUPFAM" id="SSF50486">
    <property type="entry name" value="FMT C-terminal domain-like"/>
    <property type="match status" value="1"/>
</dbReference>
<evidence type="ECO:0000313" key="6">
    <source>
        <dbReference type="EMBL" id="OOL80775.1"/>
    </source>
</evidence>
<dbReference type="FunFam" id="3.10.300.10:FF:000001">
    <property type="entry name" value="Putative 3-methyladenine DNA glycosylase"/>
    <property type="match status" value="1"/>
</dbReference>
<organism evidence="6 7">
    <name type="scientific">Dolosigranulum pigrum</name>
    <dbReference type="NCBI Taxonomy" id="29394"/>
    <lineage>
        <taxon>Bacteria</taxon>
        <taxon>Bacillati</taxon>
        <taxon>Bacillota</taxon>
        <taxon>Bacilli</taxon>
        <taxon>Lactobacillales</taxon>
        <taxon>Carnobacteriaceae</taxon>
        <taxon>Dolosigranulum</taxon>
    </lineage>
</organism>
<evidence type="ECO:0000256" key="1">
    <source>
        <dbReference type="ARBA" id="ARBA00009232"/>
    </source>
</evidence>
<dbReference type="GO" id="GO:0003677">
    <property type="term" value="F:DNA binding"/>
    <property type="evidence" value="ECO:0007669"/>
    <property type="project" value="InterPro"/>
</dbReference>
<evidence type="ECO:0000313" key="7">
    <source>
        <dbReference type="Proteomes" id="UP000190409"/>
    </source>
</evidence>
<dbReference type="PANTHER" id="PTHR10429">
    <property type="entry name" value="DNA-3-METHYLADENINE GLYCOSYLASE"/>
    <property type="match status" value="1"/>
</dbReference>
<proteinExistence type="inferred from homology"/>
<dbReference type="GO" id="GO:0006284">
    <property type="term" value="P:base-excision repair"/>
    <property type="evidence" value="ECO:0007669"/>
    <property type="project" value="InterPro"/>
</dbReference>
<accession>A0A1S8KMQ8</accession>
<gene>
    <name evidence="6" type="ORF">BWX42_02390</name>
</gene>
<keyword evidence="2 5" id="KW-0227">DNA damage</keyword>
<comment type="similarity">
    <text evidence="1 5">Belongs to the DNA glycosylase MPG family.</text>
</comment>
<comment type="caution">
    <text evidence="6">The sequence shown here is derived from an EMBL/GenBank/DDBJ whole genome shotgun (WGS) entry which is preliminary data.</text>
</comment>
<dbReference type="Pfam" id="PF02245">
    <property type="entry name" value="Pur_DNA_glyco"/>
    <property type="match status" value="1"/>
</dbReference>
<keyword evidence="4 5" id="KW-0234">DNA repair</keyword>
<reference evidence="6 7" key="1">
    <citation type="submission" date="2017-01" db="EMBL/GenBank/DDBJ databases">
        <title>Complete Genome Sequence of Dolosigranulum pigrum isolated from a Patient with interstitial lung disease.</title>
        <authorList>
            <person name="Mukhopadhyay R."/>
            <person name="Joaquin J."/>
            <person name="Hogue R."/>
            <person name="Fitzgerald S."/>
            <person name="Jospin G."/>
            <person name="Eisen J.A."/>
            <person name="Chaturvedi V."/>
        </authorList>
    </citation>
    <scope>NUCLEOTIDE SEQUENCE [LARGE SCALE GENOMIC DNA]</scope>
    <source>
        <strain evidence="6 7">15S00348</strain>
    </source>
</reference>
<dbReference type="InterPro" id="IPR011034">
    <property type="entry name" value="Formyl_transferase-like_C_sf"/>
</dbReference>